<dbReference type="EMBL" id="VCGU01000008">
    <property type="protein sequence ID" value="TRY72557.1"/>
    <property type="molecule type" value="Genomic_DNA"/>
</dbReference>
<feature type="region of interest" description="Disordered" evidence="1">
    <location>
        <begin position="73"/>
        <end position="95"/>
    </location>
</feature>
<dbReference type="OMA" id="SENTHYH"/>
<organism evidence="3 4">
    <name type="scientific">Tigriopus californicus</name>
    <name type="common">Marine copepod</name>
    <dbReference type="NCBI Taxonomy" id="6832"/>
    <lineage>
        <taxon>Eukaryota</taxon>
        <taxon>Metazoa</taxon>
        <taxon>Ecdysozoa</taxon>
        <taxon>Arthropoda</taxon>
        <taxon>Crustacea</taxon>
        <taxon>Multicrustacea</taxon>
        <taxon>Hexanauplia</taxon>
        <taxon>Copepoda</taxon>
        <taxon>Harpacticoida</taxon>
        <taxon>Harpacticidae</taxon>
        <taxon>Tigriopus</taxon>
    </lineage>
</organism>
<dbReference type="OrthoDB" id="10424862at2759"/>
<name>A0A553P4E1_TIGCA</name>
<keyword evidence="2" id="KW-0732">Signal</keyword>
<sequence>MISKRVPQTVFLLLLCVFCMYQVQELALESGEASKHTYARPPISPVVFELTGSNDYDEHDLNEVNAEFIDDSKPVNHHDATSPSMVQAKPSKGVREKPDPINTIWVTMALCWSENTHYHGKGQFPYKDALPLSSQLWLNLTTARVIAQIVYTEPSISDELRSYQSQLESYGVLVKLVPAQTMDCVLKAQLIRVLVFDLPEVSPEDVVLSADVDAFIMTPKMVLPIKVLRRKQIWIYRYASTFDLGNTFMLSFIGARAKTWKQILDYNGDIPQMMATYSQRMNLPEDYTWDRDQHIVSYAILKSQLCSLPKDNKLWKELNLEPNERDDSQTCWHGSGAFEDCNNKLWSRNILIRYHGGACKWWHFYPTESVQDLQAKFGEIMSGQAESGMFTQLVGKAKAMSQTYLGKSLI</sequence>
<gene>
    <name evidence="3" type="ORF">TCAL_00994</name>
</gene>
<evidence type="ECO:0008006" key="5">
    <source>
        <dbReference type="Google" id="ProtNLM"/>
    </source>
</evidence>
<protein>
    <recommendedName>
        <fullName evidence="5">Hexosyltransferase</fullName>
    </recommendedName>
</protein>
<keyword evidence="4" id="KW-1185">Reference proteome</keyword>
<evidence type="ECO:0000256" key="2">
    <source>
        <dbReference type="SAM" id="SignalP"/>
    </source>
</evidence>
<dbReference type="AlphaFoldDB" id="A0A553P4E1"/>
<evidence type="ECO:0000313" key="4">
    <source>
        <dbReference type="Proteomes" id="UP000318571"/>
    </source>
</evidence>
<evidence type="ECO:0000313" key="3">
    <source>
        <dbReference type="EMBL" id="TRY72557.1"/>
    </source>
</evidence>
<proteinExistence type="predicted"/>
<dbReference type="Proteomes" id="UP000318571">
    <property type="component" value="Chromosome 7"/>
</dbReference>
<feature type="chain" id="PRO_5022051720" description="Hexosyltransferase" evidence="2">
    <location>
        <begin position="28"/>
        <end position="410"/>
    </location>
</feature>
<reference evidence="3 4" key="1">
    <citation type="journal article" date="2018" name="Nat. Ecol. Evol.">
        <title>Genomic signatures of mitonuclear coevolution across populations of Tigriopus californicus.</title>
        <authorList>
            <person name="Barreto F.S."/>
            <person name="Watson E.T."/>
            <person name="Lima T.G."/>
            <person name="Willett C.S."/>
            <person name="Edmands S."/>
            <person name="Li W."/>
            <person name="Burton R.S."/>
        </authorList>
    </citation>
    <scope>NUCLEOTIDE SEQUENCE [LARGE SCALE GENOMIC DNA]</scope>
    <source>
        <strain evidence="3 4">San Diego</strain>
    </source>
</reference>
<evidence type="ECO:0000256" key="1">
    <source>
        <dbReference type="SAM" id="MobiDB-lite"/>
    </source>
</evidence>
<accession>A0A553P4E1</accession>
<comment type="caution">
    <text evidence="3">The sequence shown here is derived from an EMBL/GenBank/DDBJ whole genome shotgun (WGS) entry which is preliminary data.</text>
</comment>
<feature type="signal peptide" evidence="2">
    <location>
        <begin position="1"/>
        <end position="27"/>
    </location>
</feature>